<dbReference type="InterPro" id="IPR033428">
    <property type="entry name" value="DUF5118"/>
</dbReference>
<dbReference type="InterPro" id="IPR032534">
    <property type="entry name" value="EcxA_zinc-bd"/>
</dbReference>
<name>A0A4Q1D402_9BACT</name>
<dbReference type="PANTHER" id="PTHR38478:SF1">
    <property type="entry name" value="ZINC DEPENDENT METALLOPROTEASE DOMAIN LIPOPROTEIN"/>
    <property type="match status" value="1"/>
</dbReference>
<organism evidence="5 6">
    <name type="scientific">Filimonas effusa</name>
    <dbReference type="NCBI Taxonomy" id="2508721"/>
    <lineage>
        <taxon>Bacteria</taxon>
        <taxon>Pseudomonadati</taxon>
        <taxon>Bacteroidota</taxon>
        <taxon>Chitinophagia</taxon>
        <taxon>Chitinophagales</taxon>
        <taxon>Chitinophagaceae</taxon>
        <taxon>Filimonas</taxon>
    </lineage>
</organism>
<dbReference type="Gene3D" id="3.40.390.10">
    <property type="entry name" value="Collagenase (Catalytic Domain)"/>
    <property type="match status" value="1"/>
</dbReference>
<sequence>MYKGFMKNRSYRGMAAVAVLPLLAASCAVLKGKKTTTKAATPVVVVKPDSVKSAVKPYKEVVTSKAVTQKGLFTVHQLDSKYLFELADSILGRDILVVTRLSKSTPGAGNFGGEELNEQVVRWEKGPANNVFLRIITLISTADSTNQIYKAVENSNLYPIAAAFDIKAKGKDDNGVVIDVTDFLKGDNVVLAFTPAAKRAYSLTMLAADRSYISSVRSFPINTEVRSIKTYQGAPPAERAGLPGISAAGAVTLELNNSFILLPKTPMKKRYFDYRVGYFASDYNLFGDDQQKAETETYIHRWRLEPRAEDLEKWKRGELVEPAKPIVYYIDPATPKKWRPYLIAGINDWSKAFERAGFKNAISGKEWPENDTTMSLEDARFSVIRYYAATIENAYGPNVADPRSGEIIESHVGWYHNVMKLVHDWYMTQAAAIDPGARKMVFDDTLMGQLIRFVSSHEIGHTLGLRHNMGASSATPVEKLRDKAWVEEHGHTASIMDYARFNYVAQPEDNIGHAGIFPRINDYDKWAIQWGYTPIPDAATGKEELPVLNKWIKDSLSVNPRLWFSGEGKDYDPRSQSEDLGDNSMKAGEYGMKNLKRIVPHLIEWTREKDGDDYTNLTEMYKSVLNQRDRYLGHVLKNLAGVPQTAKSVDQAGAIYTYTPRLVQKEAVAFLCRHVLETQTWLLDTSILNRINNPALGDPLSESQTTMLMLMMSGGRLTRLEEQVNRFRDPGMYTPEELLSDIEAALWTELRSGKPIDFYRRKLQRAYVENLKGLIDANAVKGGIAGLIASMSAQQMMNSDMKFLAKVHLEKVQKMIVAAIPGTKDTISRQHLQYILYGVNQFFENKNK</sequence>
<comment type="caution">
    <text evidence="5">The sequence shown here is derived from an EMBL/GenBank/DDBJ whole genome shotgun (WGS) entry which is preliminary data.</text>
</comment>
<accession>A0A4Q1D402</accession>
<evidence type="ECO:0000259" key="4">
    <source>
        <dbReference type="Pfam" id="PF17162"/>
    </source>
</evidence>
<evidence type="ECO:0000313" key="6">
    <source>
        <dbReference type="Proteomes" id="UP000290545"/>
    </source>
</evidence>
<dbReference type="GO" id="GO:0008237">
    <property type="term" value="F:metallopeptidase activity"/>
    <property type="evidence" value="ECO:0007669"/>
    <property type="project" value="InterPro"/>
</dbReference>
<keyword evidence="6" id="KW-1185">Reference proteome</keyword>
<feature type="domain" description="DUF5118" evidence="4">
    <location>
        <begin position="56"/>
        <end position="103"/>
    </location>
</feature>
<dbReference type="EMBL" id="SDHZ01000002">
    <property type="protein sequence ID" value="RXK83109.1"/>
    <property type="molecule type" value="Genomic_DNA"/>
</dbReference>
<gene>
    <name evidence="5" type="ORF">ESB13_13380</name>
</gene>
<feature type="signal peptide" evidence="1">
    <location>
        <begin position="1"/>
        <end position="24"/>
    </location>
</feature>
<evidence type="ECO:0000259" key="3">
    <source>
        <dbReference type="Pfam" id="PF17148"/>
    </source>
</evidence>
<dbReference type="Pfam" id="PF17162">
    <property type="entry name" value="DUF5118"/>
    <property type="match status" value="1"/>
</dbReference>
<dbReference type="Pfam" id="PF17148">
    <property type="entry name" value="DUF5117"/>
    <property type="match status" value="1"/>
</dbReference>
<keyword evidence="1" id="KW-0732">Signal</keyword>
<protein>
    <submittedName>
        <fullName evidence="5">DUF5117 domain-containing protein</fullName>
    </submittedName>
</protein>
<dbReference type="CDD" id="cd04276">
    <property type="entry name" value="ZnMc_MMP_like_2"/>
    <property type="match status" value="1"/>
</dbReference>
<proteinExistence type="predicted"/>
<evidence type="ECO:0000256" key="1">
    <source>
        <dbReference type="SAM" id="SignalP"/>
    </source>
</evidence>
<dbReference type="PANTHER" id="PTHR38478">
    <property type="entry name" value="PEPTIDASE M1A AND M12B"/>
    <property type="match status" value="1"/>
</dbReference>
<dbReference type="Pfam" id="PF16313">
    <property type="entry name" value="DUF4953"/>
    <property type="match status" value="1"/>
</dbReference>
<dbReference type="SUPFAM" id="SSF55486">
    <property type="entry name" value="Metalloproteases ('zincins'), catalytic domain"/>
    <property type="match status" value="1"/>
</dbReference>
<feature type="domain" description="EcxA zinc-binding" evidence="2">
    <location>
        <begin position="440"/>
        <end position="751"/>
    </location>
</feature>
<dbReference type="AlphaFoldDB" id="A0A4Q1D402"/>
<dbReference type="InterPro" id="IPR024079">
    <property type="entry name" value="MetalloPept_cat_dom_sf"/>
</dbReference>
<evidence type="ECO:0000259" key="2">
    <source>
        <dbReference type="Pfam" id="PF16313"/>
    </source>
</evidence>
<evidence type="ECO:0000313" key="5">
    <source>
        <dbReference type="EMBL" id="RXK83109.1"/>
    </source>
</evidence>
<feature type="chain" id="PRO_5020508674" evidence="1">
    <location>
        <begin position="25"/>
        <end position="848"/>
    </location>
</feature>
<dbReference type="PROSITE" id="PS51257">
    <property type="entry name" value="PROKAR_LIPOPROTEIN"/>
    <property type="match status" value="1"/>
</dbReference>
<dbReference type="OrthoDB" id="9776599at2"/>
<dbReference type="InterPro" id="IPR034032">
    <property type="entry name" value="Zn_MMP-like_bac"/>
</dbReference>
<dbReference type="InterPro" id="IPR033413">
    <property type="entry name" value="DUF5117"/>
</dbReference>
<reference evidence="5 6" key="1">
    <citation type="submission" date="2019-01" db="EMBL/GenBank/DDBJ databases">
        <title>Filimonas sp. strain TTM-71.</title>
        <authorList>
            <person name="Chen W.-M."/>
        </authorList>
    </citation>
    <scope>NUCLEOTIDE SEQUENCE [LARGE SCALE GENOMIC DNA]</scope>
    <source>
        <strain evidence="5 6">TTM-71</strain>
    </source>
</reference>
<feature type="domain" description="DUF5117" evidence="3">
    <location>
        <begin position="113"/>
        <end position="307"/>
    </location>
</feature>
<dbReference type="Proteomes" id="UP000290545">
    <property type="component" value="Unassembled WGS sequence"/>
</dbReference>